<reference evidence="1 2" key="1">
    <citation type="journal article" date="2019" name="Sci. Rep.">
        <title>A high-quality genome of Eragrostis curvula grass provides insights into Poaceae evolution and supports new strategies to enhance forage quality.</title>
        <authorList>
            <person name="Carballo J."/>
            <person name="Santos B.A.C.M."/>
            <person name="Zappacosta D."/>
            <person name="Garbus I."/>
            <person name="Selva J.P."/>
            <person name="Gallo C.A."/>
            <person name="Diaz A."/>
            <person name="Albertini E."/>
            <person name="Caccamo M."/>
            <person name="Echenique V."/>
        </authorList>
    </citation>
    <scope>NUCLEOTIDE SEQUENCE [LARGE SCALE GENOMIC DNA]</scope>
    <source>
        <strain evidence="2">cv. Victoria</strain>
        <tissue evidence="1">Leaf</tissue>
    </source>
</reference>
<sequence>MMLPQIRPGNTYAVEGLEAQGVEIWLNEPSTDRSDEFIEDGSLSDLIINTLKLERAGWLFPQNDGCMKN</sequence>
<protein>
    <submittedName>
        <fullName evidence="1">Uncharacterized protein</fullName>
    </submittedName>
</protein>
<name>A0A5J9WC12_9POAL</name>
<dbReference type="EMBL" id="RWGY01000004">
    <property type="protein sequence ID" value="TVU45526.1"/>
    <property type="molecule type" value="Genomic_DNA"/>
</dbReference>
<proteinExistence type="predicted"/>
<gene>
    <name evidence="1" type="ORF">EJB05_05015</name>
</gene>
<accession>A0A5J9WC12</accession>
<keyword evidence="2" id="KW-1185">Reference proteome</keyword>
<dbReference type="AlphaFoldDB" id="A0A5J9WC12"/>
<feature type="non-terminal residue" evidence="1">
    <location>
        <position position="1"/>
    </location>
</feature>
<evidence type="ECO:0000313" key="1">
    <source>
        <dbReference type="EMBL" id="TVU45526.1"/>
    </source>
</evidence>
<dbReference type="Gramene" id="TVU45526">
    <property type="protein sequence ID" value="TVU45526"/>
    <property type="gene ID" value="EJB05_05015"/>
</dbReference>
<evidence type="ECO:0000313" key="2">
    <source>
        <dbReference type="Proteomes" id="UP000324897"/>
    </source>
</evidence>
<dbReference type="Proteomes" id="UP000324897">
    <property type="component" value="Chromosome 5"/>
</dbReference>
<organism evidence="1 2">
    <name type="scientific">Eragrostis curvula</name>
    <name type="common">weeping love grass</name>
    <dbReference type="NCBI Taxonomy" id="38414"/>
    <lineage>
        <taxon>Eukaryota</taxon>
        <taxon>Viridiplantae</taxon>
        <taxon>Streptophyta</taxon>
        <taxon>Embryophyta</taxon>
        <taxon>Tracheophyta</taxon>
        <taxon>Spermatophyta</taxon>
        <taxon>Magnoliopsida</taxon>
        <taxon>Liliopsida</taxon>
        <taxon>Poales</taxon>
        <taxon>Poaceae</taxon>
        <taxon>PACMAD clade</taxon>
        <taxon>Chloridoideae</taxon>
        <taxon>Eragrostideae</taxon>
        <taxon>Eragrostidinae</taxon>
        <taxon>Eragrostis</taxon>
    </lineage>
</organism>
<comment type="caution">
    <text evidence="1">The sequence shown here is derived from an EMBL/GenBank/DDBJ whole genome shotgun (WGS) entry which is preliminary data.</text>
</comment>